<keyword evidence="2" id="KW-1185">Reference proteome</keyword>
<organism evidence="1 2">
    <name type="scientific">Lentzea xinjiangensis</name>
    <dbReference type="NCBI Taxonomy" id="402600"/>
    <lineage>
        <taxon>Bacteria</taxon>
        <taxon>Bacillati</taxon>
        <taxon>Actinomycetota</taxon>
        <taxon>Actinomycetes</taxon>
        <taxon>Pseudonocardiales</taxon>
        <taxon>Pseudonocardiaceae</taxon>
        <taxon>Lentzea</taxon>
    </lineage>
</organism>
<evidence type="ECO:0000313" key="2">
    <source>
        <dbReference type="Proteomes" id="UP000199352"/>
    </source>
</evidence>
<sequence length="64" mass="6972">MEPLHADSFDVVVDIAGSPVRRRRPHEDHVLVLLAEQAPSGGESFVLDAHGFTDLLAPDADLLR</sequence>
<dbReference type="EMBL" id="FOFR01000029">
    <property type="protein sequence ID" value="SES26564.1"/>
    <property type="molecule type" value="Genomic_DNA"/>
</dbReference>
<accession>A0A1H9VYF8</accession>
<proteinExistence type="predicted"/>
<dbReference type="Proteomes" id="UP000199352">
    <property type="component" value="Unassembled WGS sequence"/>
</dbReference>
<evidence type="ECO:0000313" key="1">
    <source>
        <dbReference type="EMBL" id="SES26564.1"/>
    </source>
</evidence>
<reference evidence="2" key="1">
    <citation type="submission" date="2016-10" db="EMBL/GenBank/DDBJ databases">
        <authorList>
            <person name="Varghese N."/>
            <person name="Submissions S."/>
        </authorList>
    </citation>
    <scope>NUCLEOTIDE SEQUENCE [LARGE SCALE GENOMIC DNA]</scope>
    <source>
        <strain evidence="2">CGMCC 4.3525</strain>
    </source>
</reference>
<name>A0A1H9VYF8_9PSEU</name>
<gene>
    <name evidence="1" type="ORF">SAMN05216188_1294</name>
</gene>
<protein>
    <submittedName>
        <fullName evidence="1">Uncharacterized protein</fullName>
    </submittedName>
</protein>
<dbReference type="AlphaFoldDB" id="A0A1H9VYF8"/>